<reference evidence="1" key="1">
    <citation type="journal article" date="2020" name="Stud. Mycol.">
        <title>101 Dothideomycetes genomes: a test case for predicting lifestyles and emergence of pathogens.</title>
        <authorList>
            <person name="Haridas S."/>
            <person name="Albert R."/>
            <person name="Binder M."/>
            <person name="Bloem J."/>
            <person name="Labutti K."/>
            <person name="Salamov A."/>
            <person name="Andreopoulos B."/>
            <person name="Baker S."/>
            <person name="Barry K."/>
            <person name="Bills G."/>
            <person name="Bluhm B."/>
            <person name="Cannon C."/>
            <person name="Castanera R."/>
            <person name="Culley D."/>
            <person name="Daum C."/>
            <person name="Ezra D."/>
            <person name="Gonzalez J."/>
            <person name="Henrissat B."/>
            <person name="Kuo A."/>
            <person name="Liang C."/>
            <person name="Lipzen A."/>
            <person name="Lutzoni F."/>
            <person name="Magnuson J."/>
            <person name="Mondo S."/>
            <person name="Nolan M."/>
            <person name="Ohm R."/>
            <person name="Pangilinan J."/>
            <person name="Park H.-J."/>
            <person name="Ramirez L."/>
            <person name="Alfaro M."/>
            <person name="Sun H."/>
            <person name="Tritt A."/>
            <person name="Yoshinaga Y."/>
            <person name="Zwiers L.-H."/>
            <person name="Turgeon B."/>
            <person name="Goodwin S."/>
            <person name="Spatafora J."/>
            <person name="Crous P."/>
            <person name="Grigoriev I."/>
        </authorList>
    </citation>
    <scope>NUCLEOTIDE SEQUENCE</scope>
    <source>
        <strain evidence="1">ATCC 200398</strain>
    </source>
</reference>
<comment type="caution">
    <text evidence="1">The sequence shown here is derived from an EMBL/GenBank/DDBJ whole genome shotgun (WGS) entry which is preliminary data.</text>
</comment>
<evidence type="ECO:0000313" key="1">
    <source>
        <dbReference type="EMBL" id="KAF2477134.1"/>
    </source>
</evidence>
<accession>A0ACB6RD11</accession>
<sequence>MWFHLRVIEAGFSSATLLIFPTWYRRHEQSKSFMVFLSASILSGVFGGIVTGFINNSLNGPHGIAGWRWLFTDEGIAIMGAAFIAPFFLFDYPSNTKRLTARQRELAVARLQADGITSSGEHGEPAELSRRKTILHAIDN</sequence>
<dbReference type="EMBL" id="MU003493">
    <property type="protein sequence ID" value="KAF2477134.1"/>
    <property type="molecule type" value="Genomic_DNA"/>
</dbReference>
<dbReference type="Proteomes" id="UP000799755">
    <property type="component" value="Unassembled WGS sequence"/>
</dbReference>
<name>A0ACB6RD11_9PLEO</name>
<gene>
    <name evidence="1" type="ORF">BDR25DRAFT_309431</name>
</gene>
<organism evidence="1 2">
    <name type="scientific">Lindgomyces ingoldianus</name>
    <dbReference type="NCBI Taxonomy" id="673940"/>
    <lineage>
        <taxon>Eukaryota</taxon>
        <taxon>Fungi</taxon>
        <taxon>Dikarya</taxon>
        <taxon>Ascomycota</taxon>
        <taxon>Pezizomycotina</taxon>
        <taxon>Dothideomycetes</taxon>
        <taxon>Pleosporomycetidae</taxon>
        <taxon>Pleosporales</taxon>
        <taxon>Lindgomycetaceae</taxon>
        <taxon>Lindgomyces</taxon>
    </lineage>
</organism>
<proteinExistence type="predicted"/>
<keyword evidence="2" id="KW-1185">Reference proteome</keyword>
<protein>
    <submittedName>
        <fullName evidence="1">Uncharacterized protein</fullName>
    </submittedName>
</protein>
<evidence type="ECO:0000313" key="2">
    <source>
        <dbReference type="Proteomes" id="UP000799755"/>
    </source>
</evidence>